<keyword evidence="2" id="KW-1185">Reference proteome</keyword>
<name>A0A0C2WSN1_AMAMK</name>
<accession>A0A0C2WSN1</accession>
<dbReference type="Proteomes" id="UP000054549">
    <property type="component" value="Unassembled WGS sequence"/>
</dbReference>
<evidence type="ECO:0000313" key="1">
    <source>
        <dbReference type="EMBL" id="KIL64712.1"/>
    </source>
</evidence>
<proteinExistence type="predicted"/>
<sequence>MFSATLNNATHQKICKFLPHDPMYMSCISAGHLSCTVHHGWFAISELSSGFQSFQLADLL</sequence>
<evidence type="ECO:0000313" key="2">
    <source>
        <dbReference type="Proteomes" id="UP000054549"/>
    </source>
</evidence>
<organism evidence="1 2">
    <name type="scientific">Amanita muscaria (strain Koide BX008)</name>
    <dbReference type="NCBI Taxonomy" id="946122"/>
    <lineage>
        <taxon>Eukaryota</taxon>
        <taxon>Fungi</taxon>
        <taxon>Dikarya</taxon>
        <taxon>Basidiomycota</taxon>
        <taxon>Agaricomycotina</taxon>
        <taxon>Agaricomycetes</taxon>
        <taxon>Agaricomycetidae</taxon>
        <taxon>Agaricales</taxon>
        <taxon>Pluteineae</taxon>
        <taxon>Amanitaceae</taxon>
        <taxon>Amanita</taxon>
    </lineage>
</organism>
<protein>
    <submittedName>
        <fullName evidence="1">Uncharacterized protein</fullName>
    </submittedName>
</protein>
<dbReference type="EMBL" id="KN818247">
    <property type="protein sequence ID" value="KIL64712.1"/>
    <property type="molecule type" value="Genomic_DNA"/>
</dbReference>
<gene>
    <name evidence="1" type="ORF">M378DRAFT_162837</name>
</gene>
<dbReference type="HOGENOM" id="CLU_2941246_0_0_1"/>
<reference evidence="1 2" key="1">
    <citation type="submission" date="2014-04" db="EMBL/GenBank/DDBJ databases">
        <title>Evolutionary Origins and Diversification of the Mycorrhizal Mutualists.</title>
        <authorList>
            <consortium name="DOE Joint Genome Institute"/>
            <consortium name="Mycorrhizal Genomics Consortium"/>
            <person name="Kohler A."/>
            <person name="Kuo A."/>
            <person name="Nagy L.G."/>
            <person name="Floudas D."/>
            <person name="Copeland A."/>
            <person name="Barry K.W."/>
            <person name="Cichocki N."/>
            <person name="Veneault-Fourrey C."/>
            <person name="LaButti K."/>
            <person name="Lindquist E.A."/>
            <person name="Lipzen A."/>
            <person name="Lundell T."/>
            <person name="Morin E."/>
            <person name="Murat C."/>
            <person name="Riley R."/>
            <person name="Ohm R."/>
            <person name="Sun H."/>
            <person name="Tunlid A."/>
            <person name="Henrissat B."/>
            <person name="Grigoriev I.V."/>
            <person name="Hibbett D.S."/>
            <person name="Martin F."/>
        </authorList>
    </citation>
    <scope>NUCLEOTIDE SEQUENCE [LARGE SCALE GENOMIC DNA]</scope>
    <source>
        <strain evidence="1 2">Koide BX008</strain>
    </source>
</reference>
<dbReference type="InParanoid" id="A0A0C2WSN1"/>
<dbReference type="AlphaFoldDB" id="A0A0C2WSN1"/>